<accession>A0A1H4D3Q8</accession>
<reference evidence="1 2" key="1">
    <citation type="submission" date="2016-10" db="EMBL/GenBank/DDBJ databases">
        <authorList>
            <person name="de Groot N.N."/>
        </authorList>
    </citation>
    <scope>NUCLEOTIDE SEQUENCE [LARGE SCALE GENOMIC DNA]</scope>
    <source>
        <strain evidence="1 2">DSM 23842</strain>
    </source>
</reference>
<sequence length="159" mass="17911">MKKALVFLLLVTVFSCKYFEAEKIASEDILNEELKSFNWNTVDAYPAFASCETLSSKEDRKACFENTLATHIAETFLAHRFIVTQSINDTVVMEFSVSEKGILALNHIKVDSLTIHEIPTIKTVLQESLETLPEIFPAIKRDQPVKTTFTLPLIVSVAE</sequence>
<dbReference type="STRING" id="283786.SAMN04487990_12419"/>
<dbReference type="AlphaFoldDB" id="A0A1H4D3Q8"/>
<dbReference type="Proteomes" id="UP000198846">
    <property type="component" value="Unassembled WGS sequence"/>
</dbReference>
<dbReference type="OrthoDB" id="1191002at2"/>
<name>A0A1H4D3Q8_BIZPA</name>
<keyword evidence="2" id="KW-1185">Reference proteome</keyword>
<evidence type="ECO:0000313" key="2">
    <source>
        <dbReference type="Proteomes" id="UP000198846"/>
    </source>
</evidence>
<evidence type="ECO:0008006" key="3">
    <source>
        <dbReference type="Google" id="ProtNLM"/>
    </source>
</evidence>
<organism evidence="1 2">
    <name type="scientific">Bizionia paragorgiae</name>
    <dbReference type="NCBI Taxonomy" id="283786"/>
    <lineage>
        <taxon>Bacteria</taxon>
        <taxon>Pseudomonadati</taxon>
        <taxon>Bacteroidota</taxon>
        <taxon>Flavobacteriia</taxon>
        <taxon>Flavobacteriales</taxon>
        <taxon>Flavobacteriaceae</taxon>
        <taxon>Bizionia</taxon>
    </lineage>
</organism>
<evidence type="ECO:0000313" key="1">
    <source>
        <dbReference type="EMBL" id="SEA67443.1"/>
    </source>
</evidence>
<protein>
    <recommendedName>
        <fullName evidence="3">TonB protein C-terminal</fullName>
    </recommendedName>
</protein>
<dbReference type="PROSITE" id="PS51257">
    <property type="entry name" value="PROKAR_LIPOPROTEIN"/>
    <property type="match status" value="1"/>
</dbReference>
<dbReference type="EMBL" id="FNQK01000024">
    <property type="protein sequence ID" value="SEA67443.1"/>
    <property type="molecule type" value="Genomic_DNA"/>
</dbReference>
<dbReference type="RefSeq" id="WP_092136538.1">
    <property type="nucleotide sequence ID" value="NZ_FNQK01000024.1"/>
</dbReference>
<gene>
    <name evidence="1" type="ORF">SAMN04487990_12419</name>
</gene>
<proteinExistence type="predicted"/>